<comment type="caution">
    <text evidence="5">The sequence shown here is derived from an EMBL/GenBank/DDBJ whole genome shotgun (WGS) entry which is preliminary data.</text>
</comment>
<gene>
    <name evidence="5" type="ORF">FOF44_02070</name>
</gene>
<evidence type="ECO:0000256" key="2">
    <source>
        <dbReference type="ARBA" id="ARBA00022801"/>
    </source>
</evidence>
<keyword evidence="1" id="KW-0540">Nuclease</keyword>
<dbReference type="GO" id="GO:0005829">
    <property type="term" value="C:cytosol"/>
    <property type="evidence" value="ECO:0007669"/>
    <property type="project" value="TreeGrafter"/>
</dbReference>
<keyword evidence="2" id="KW-0378">Hydrolase</keyword>
<dbReference type="GO" id="GO:0006259">
    <property type="term" value="P:DNA metabolic process"/>
    <property type="evidence" value="ECO:0007669"/>
    <property type="project" value="UniProtKB-ARBA"/>
</dbReference>
<name>A0A557PFF0_9VIBR</name>
<dbReference type="Proteomes" id="UP000319828">
    <property type="component" value="Unassembled WGS sequence"/>
</dbReference>
<accession>A0A557PFF0</accession>
<dbReference type="PANTHER" id="PTHR30231">
    <property type="entry name" value="DNA POLYMERASE III SUBUNIT EPSILON"/>
    <property type="match status" value="1"/>
</dbReference>
<dbReference type="InterPro" id="IPR013520">
    <property type="entry name" value="Ribonucl_H"/>
</dbReference>
<dbReference type="GO" id="GO:0003676">
    <property type="term" value="F:nucleic acid binding"/>
    <property type="evidence" value="ECO:0007669"/>
    <property type="project" value="InterPro"/>
</dbReference>
<evidence type="ECO:0000256" key="3">
    <source>
        <dbReference type="ARBA" id="ARBA00022839"/>
    </source>
</evidence>
<dbReference type="OrthoDB" id="5497329at2"/>
<evidence type="ECO:0000313" key="6">
    <source>
        <dbReference type="Proteomes" id="UP000319828"/>
    </source>
</evidence>
<dbReference type="SMART" id="SM00479">
    <property type="entry name" value="EXOIII"/>
    <property type="match status" value="1"/>
</dbReference>
<evidence type="ECO:0000313" key="5">
    <source>
        <dbReference type="EMBL" id="TVO39397.1"/>
    </source>
</evidence>
<dbReference type="SUPFAM" id="SSF53098">
    <property type="entry name" value="Ribonuclease H-like"/>
    <property type="match status" value="1"/>
</dbReference>
<feature type="domain" description="Exonuclease" evidence="4">
    <location>
        <begin position="53"/>
        <end position="234"/>
    </location>
</feature>
<reference evidence="5 6" key="1">
    <citation type="submission" date="2019-07" db="EMBL/GenBank/DDBJ databases">
        <title>The draft genome sequence of Vibrio algivorus M1486.</title>
        <authorList>
            <person name="Meng X."/>
        </authorList>
    </citation>
    <scope>NUCLEOTIDE SEQUENCE [LARGE SCALE GENOMIC DNA]</scope>
    <source>
        <strain evidence="5 6">M1486</strain>
    </source>
</reference>
<dbReference type="Pfam" id="PF00929">
    <property type="entry name" value="RNase_T"/>
    <property type="match status" value="1"/>
</dbReference>
<dbReference type="AlphaFoldDB" id="A0A557PFF0"/>
<dbReference type="GO" id="GO:0008408">
    <property type="term" value="F:3'-5' exonuclease activity"/>
    <property type="evidence" value="ECO:0007669"/>
    <property type="project" value="TreeGrafter"/>
</dbReference>
<dbReference type="EMBL" id="VMKJ01000002">
    <property type="protein sequence ID" value="TVO39397.1"/>
    <property type="molecule type" value="Genomic_DNA"/>
</dbReference>
<evidence type="ECO:0000259" key="4">
    <source>
        <dbReference type="SMART" id="SM00479"/>
    </source>
</evidence>
<sequence length="244" mass="28073">MKQKTDNKLAYLDPKLTWQQHFEHQVNSVKDSRLKHFYQTGVIDPETPLSEVEFVALDFETTGLDIDKDGIISIGLIPFTLQRIYCKQSKHWLVKPQKPLNDDSVVIHGITHSDLSDAPDLRRILDEVLDSLAGKIVVVHYQYIERQFFHRALMERINEGILFPMVDTLAIESEVQKRAVSGWWDKLRGKKPASVRLGSSRSRYNLPAYQPHHALVDAIATAELLQAQIYHHYSPETPIKALWV</sequence>
<evidence type="ECO:0000256" key="1">
    <source>
        <dbReference type="ARBA" id="ARBA00022722"/>
    </source>
</evidence>
<dbReference type="PANTHER" id="PTHR30231:SF4">
    <property type="entry name" value="PROTEIN NEN2"/>
    <property type="match status" value="1"/>
</dbReference>
<dbReference type="Gene3D" id="3.30.420.10">
    <property type="entry name" value="Ribonuclease H-like superfamily/Ribonuclease H"/>
    <property type="match status" value="1"/>
</dbReference>
<proteinExistence type="predicted"/>
<dbReference type="NCBIfam" id="NF006602">
    <property type="entry name" value="PRK09146.1"/>
    <property type="match status" value="1"/>
</dbReference>
<keyword evidence="3 5" id="KW-0269">Exonuclease</keyword>
<dbReference type="RefSeq" id="WP_144387320.1">
    <property type="nucleotide sequence ID" value="NZ_CANNCB010000001.1"/>
</dbReference>
<dbReference type="InterPro" id="IPR012337">
    <property type="entry name" value="RNaseH-like_sf"/>
</dbReference>
<protein>
    <submittedName>
        <fullName evidence="5">3'-5' exonuclease</fullName>
    </submittedName>
</protein>
<dbReference type="InterPro" id="IPR036397">
    <property type="entry name" value="RNaseH_sf"/>
</dbReference>
<organism evidence="5 6">
    <name type="scientific">Vibrio algivorus</name>
    <dbReference type="NCBI Taxonomy" id="1667024"/>
    <lineage>
        <taxon>Bacteria</taxon>
        <taxon>Pseudomonadati</taxon>
        <taxon>Pseudomonadota</taxon>
        <taxon>Gammaproteobacteria</taxon>
        <taxon>Vibrionales</taxon>
        <taxon>Vibrionaceae</taxon>
        <taxon>Vibrio</taxon>
    </lineage>
</organism>
<dbReference type="CDD" id="cd06127">
    <property type="entry name" value="DEDDh"/>
    <property type="match status" value="1"/>
</dbReference>